<gene>
    <name evidence="1" type="ORF">DRB17_09120</name>
</gene>
<dbReference type="EMBL" id="QPMH01000007">
    <property type="protein sequence ID" value="RDD62002.1"/>
    <property type="molecule type" value="Genomic_DNA"/>
</dbReference>
<sequence length="360" mass="40381">MPANTRPLAPHDPLTWQDAEIPPRRWAWPGLIPDTQVTMLSGDGGVGKTLLSLQIAVAKALGRRCLGRDVEAKKVLFVAMEDDKDEMMRRLADVLQSYNADFGDLENLWIIDHTLEDNPELLQFQAYGEPEHTPFCIRLLNYCVDNGIQFLVLDSLHDFFTGNENSRTQVRRFVRELRTFAKEMDGAVLLTAHPSLSGRNTGTGEAGSTAWNNSVRSRLYFTRPDSDDDDDPDARVLTTKKANYASVGETISLRWSDGVFALDQPDTGMVASIERGQAETVFLECLDKLTARGTHVSESPHAGNYAPKVISRMPERGRFKVRDIERAMQRLFSDGDIKNESYGPPSRLKTRIVRCSHDAQ</sequence>
<accession>A0A369TAU9</accession>
<evidence type="ECO:0000313" key="2">
    <source>
        <dbReference type="Proteomes" id="UP000253941"/>
    </source>
</evidence>
<dbReference type="SUPFAM" id="SSF52540">
    <property type="entry name" value="P-loop containing nucleoside triphosphate hydrolases"/>
    <property type="match status" value="1"/>
</dbReference>
<dbReference type="AlphaFoldDB" id="A0A369TAU9"/>
<reference evidence="1 2" key="1">
    <citation type="submission" date="2018-07" db="EMBL/GenBank/DDBJ databases">
        <title>Venubactetium sediminum gen. nov., sp. nov., isolated from a marine solar saltern.</title>
        <authorList>
            <person name="Wang S."/>
        </authorList>
    </citation>
    <scope>NUCLEOTIDE SEQUENCE [LARGE SCALE GENOMIC DNA]</scope>
    <source>
        <strain evidence="1 2">WD2A32</strain>
    </source>
</reference>
<organism evidence="1 2">
    <name type="scientific">Ferruginivarius sediminum</name>
    <dbReference type="NCBI Taxonomy" id="2661937"/>
    <lineage>
        <taxon>Bacteria</taxon>
        <taxon>Pseudomonadati</taxon>
        <taxon>Pseudomonadota</taxon>
        <taxon>Alphaproteobacteria</taxon>
        <taxon>Rhodospirillales</taxon>
        <taxon>Rhodospirillaceae</taxon>
        <taxon>Ferruginivarius</taxon>
    </lineage>
</organism>
<proteinExistence type="predicted"/>
<protein>
    <submittedName>
        <fullName evidence="1">ATPase</fullName>
    </submittedName>
</protein>
<dbReference type="InterPro" id="IPR027417">
    <property type="entry name" value="P-loop_NTPase"/>
</dbReference>
<comment type="caution">
    <text evidence="1">The sequence shown here is derived from an EMBL/GenBank/DDBJ whole genome shotgun (WGS) entry which is preliminary data.</text>
</comment>
<dbReference type="Proteomes" id="UP000253941">
    <property type="component" value="Unassembled WGS sequence"/>
</dbReference>
<evidence type="ECO:0000313" key="1">
    <source>
        <dbReference type="EMBL" id="RDD62002.1"/>
    </source>
</evidence>
<name>A0A369TAU9_9PROT</name>
<dbReference type="Gene3D" id="3.40.50.300">
    <property type="entry name" value="P-loop containing nucleotide triphosphate hydrolases"/>
    <property type="match status" value="1"/>
</dbReference>
<dbReference type="Pfam" id="PF13481">
    <property type="entry name" value="AAA_25"/>
    <property type="match status" value="1"/>
</dbReference>
<keyword evidence="2" id="KW-1185">Reference proteome</keyword>